<dbReference type="SMART" id="SM00255">
    <property type="entry name" value="TIR"/>
    <property type="match status" value="1"/>
</dbReference>
<reference evidence="2 3" key="1">
    <citation type="submission" date="2019-12" db="EMBL/GenBank/DDBJ databases">
        <title>Comparative genomics gives insights into the taxonomy of the Azoarcus-Aromatoleum group and reveals separate origins of nif in the plant-associated Azoarcus and non-plant-associated Aromatoleum sub-groups.</title>
        <authorList>
            <person name="Lafos M."/>
            <person name="Maluk M."/>
            <person name="Batista M."/>
            <person name="Junghare M."/>
            <person name="Carmona M."/>
            <person name="Faoro H."/>
            <person name="Cruz L.M."/>
            <person name="Battistoni F."/>
            <person name="De Souza E."/>
            <person name="Pedrosa F."/>
            <person name="Chen W.-M."/>
            <person name="Poole P.S."/>
            <person name="Dixon R.A."/>
            <person name="James E.K."/>
        </authorList>
    </citation>
    <scope>NUCLEOTIDE SEQUENCE [LARGE SCALE GENOMIC DNA]</scope>
    <source>
        <strain evidence="2 3">22Lin</strain>
    </source>
</reference>
<dbReference type="Gene3D" id="3.40.50.10140">
    <property type="entry name" value="Toll/interleukin-1 receptor homology (TIR) domain"/>
    <property type="match status" value="1"/>
</dbReference>
<accession>A0ABX1Q994</accession>
<dbReference type="EMBL" id="WTVQ01000005">
    <property type="protein sequence ID" value="NMG74105.1"/>
    <property type="molecule type" value="Genomic_DNA"/>
</dbReference>
<dbReference type="SUPFAM" id="SSF52200">
    <property type="entry name" value="Toll/Interleukin receptor TIR domain"/>
    <property type="match status" value="1"/>
</dbReference>
<gene>
    <name evidence="2" type="ORF">GPA25_04980</name>
</gene>
<sequence length="252" mass="27500">MHDLFVSHASEDKAEIARPLALALVDCGLNVWYDEFSLSLGDSLSESIDRGLSDSRFGVVILSPSFIAKPWPKRELRGLVSKEVASGRAILPVWHRVSHGQVLEFSPTLADLLAISTDTGIAHVAERIAQAIGKTGGSSPALHRSKELHRSGHYQAAVLVACAHLEHVLRARLRTAFTRSPRELRLVSSYSLGPLLDLALKARMLPLKGRLTADELRECVRIRNEAAHSVLQPSAEQTALVLRCTASVEELA</sequence>
<dbReference type="RefSeq" id="WP_169259251.1">
    <property type="nucleotide sequence ID" value="NZ_WTVQ01000005.1"/>
</dbReference>
<keyword evidence="3" id="KW-1185">Reference proteome</keyword>
<organism evidence="2 3">
    <name type="scientific">Aromatoleum diolicum</name>
    <dbReference type="NCBI Taxonomy" id="75796"/>
    <lineage>
        <taxon>Bacteria</taxon>
        <taxon>Pseudomonadati</taxon>
        <taxon>Pseudomonadota</taxon>
        <taxon>Betaproteobacteria</taxon>
        <taxon>Rhodocyclales</taxon>
        <taxon>Rhodocyclaceae</taxon>
        <taxon>Aromatoleum</taxon>
    </lineage>
</organism>
<dbReference type="InterPro" id="IPR000157">
    <property type="entry name" value="TIR_dom"/>
</dbReference>
<name>A0ABX1Q994_9RHOO</name>
<evidence type="ECO:0000313" key="2">
    <source>
        <dbReference type="EMBL" id="NMG74105.1"/>
    </source>
</evidence>
<protein>
    <submittedName>
        <fullName evidence="2">TIR domain-containing protein</fullName>
    </submittedName>
</protein>
<evidence type="ECO:0000259" key="1">
    <source>
        <dbReference type="PROSITE" id="PS50104"/>
    </source>
</evidence>
<proteinExistence type="predicted"/>
<dbReference type="Proteomes" id="UP000648984">
    <property type="component" value="Unassembled WGS sequence"/>
</dbReference>
<dbReference type="PROSITE" id="PS50104">
    <property type="entry name" value="TIR"/>
    <property type="match status" value="1"/>
</dbReference>
<dbReference type="InterPro" id="IPR035897">
    <property type="entry name" value="Toll_tir_struct_dom_sf"/>
</dbReference>
<comment type="caution">
    <text evidence="2">The sequence shown here is derived from an EMBL/GenBank/DDBJ whole genome shotgun (WGS) entry which is preliminary data.</text>
</comment>
<evidence type="ECO:0000313" key="3">
    <source>
        <dbReference type="Proteomes" id="UP000648984"/>
    </source>
</evidence>
<dbReference type="Pfam" id="PF13676">
    <property type="entry name" value="TIR_2"/>
    <property type="match status" value="1"/>
</dbReference>
<feature type="domain" description="TIR" evidence="1">
    <location>
        <begin position="1"/>
        <end position="132"/>
    </location>
</feature>